<dbReference type="Pfam" id="PF05954">
    <property type="entry name" value="Phage_GPD"/>
    <property type="match status" value="1"/>
</dbReference>
<keyword evidence="3" id="KW-1185">Reference proteome</keyword>
<dbReference type="InterPro" id="IPR006531">
    <property type="entry name" value="Gp5/Vgr_OB"/>
</dbReference>
<reference evidence="2 3" key="1">
    <citation type="submission" date="2023-07" db="EMBL/GenBank/DDBJ databases">
        <title>Sorghum-associated microbial communities from plants grown in Nebraska, USA.</title>
        <authorList>
            <person name="Schachtman D."/>
        </authorList>
    </citation>
    <scope>NUCLEOTIDE SEQUENCE [LARGE SCALE GENOMIC DNA]</scope>
    <source>
        <strain evidence="2 3">3262</strain>
    </source>
</reference>
<proteinExistence type="predicted"/>
<dbReference type="NCBIfam" id="TIGR01646">
    <property type="entry name" value="vgr_GE"/>
    <property type="match status" value="1"/>
</dbReference>
<dbReference type="SUPFAM" id="SSF69279">
    <property type="entry name" value="Phage tail proteins"/>
    <property type="match status" value="1"/>
</dbReference>
<evidence type="ECO:0000313" key="2">
    <source>
        <dbReference type="EMBL" id="MDR6943335.1"/>
    </source>
</evidence>
<gene>
    <name evidence="2" type="ORF">J2W55_003188</name>
</gene>
<organism evidence="2 3">
    <name type="scientific">Mucilaginibacter pocheonensis</name>
    <dbReference type="NCBI Taxonomy" id="398050"/>
    <lineage>
        <taxon>Bacteria</taxon>
        <taxon>Pseudomonadati</taxon>
        <taxon>Bacteroidota</taxon>
        <taxon>Sphingobacteriia</taxon>
        <taxon>Sphingobacteriales</taxon>
        <taxon>Sphingobacteriaceae</taxon>
        <taxon>Mucilaginibacter</taxon>
    </lineage>
</organism>
<evidence type="ECO:0000259" key="1">
    <source>
        <dbReference type="Pfam" id="PF04717"/>
    </source>
</evidence>
<name>A0ABU1TEP4_9SPHI</name>
<dbReference type="RefSeq" id="WP_310097411.1">
    <property type="nucleotide sequence ID" value="NZ_JAVDUU010000003.1"/>
</dbReference>
<dbReference type="InterPro" id="IPR006533">
    <property type="entry name" value="T6SS_Vgr_RhsGE"/>
</dbReference>
<dbReference type="Gene3D" id="4.10.220.110">
    <property type="match status" value="1"/>
</dbReference>
<feature type="domain" description="Gp5/Type VI secretion system Vgr protein OB-fold" evidence="1">
    <location>
        <begin position="379"/>
        <end position="453"/>
    </location>
</feature>
<protein>
    <submittedName>
        <fullName evidence="2">Rhs element Vgr protein</fullName>
    </submittedName>
</protein>
<dbReference type="Gene3D" id="2.40.50.230">
    <property type="entry name" value="Gp5 N-terminal domain"/>
    <property type="match status" value="1"/>
</dbReference>
<dbReference type="SUPFAM" id="SSF69255">
    <property type="entry name" value="gp5 N-terminal domain-like"/>
    <property type="match status" value="1"/>
</dbReference>
<dbReference type="Proteomes" id="UP001247620">
    <property type="component" value="Unassembled WGS sequence"/>
</dbReference>
<dbReference type="InterPro" id="IPR037026">
    <property type="entry name" value="Vgr_OB-fold_dom_sf"/>
</dbReference>
<dbReference type="Gene3D" id="3.55.50.10">
    <property type="entry name" value="Baseplate protein-like domains"/>
    <property type="match status" value="1"/>
</dbReference>
<dbReference type="EMBL" id="JAVDUU010000003">
    <property type="protein sequence ID" value="MDR6943335.1"/>
    <property type="molecule type" value="Genomic_DNA"/>
</dbReference>
<dbReference type="Gene3D" id="2.30.110.50">
    <property type="match status" value="1"/>
</dbReference>
<evidence type="ECO:0000313" key="3">
    <source>
        <dbReference type="Proteomes" id="UP001247620"/>
    </source>
</evidence>
<dbReference type="SUPFAM" id="SSF69349">
    <property type="entry name" value="Phage fibre proteins"/>
    <property type="match status" value="1"/>
</dbReference>
<comment type="caution">
    <text evidence="2">The sequence shown here is derived from an EMBL/GenBank/DDBJ whole genome shotgun (WGS) entry which is preliminary data.</text>
</comment>
<accession>A0ABU1TEP4</accession>
<dbReference type="Pfam" id="PF04717">
    <property type="entry name" value="Phage_base_V"/>
    <property type="match status" value="1"/>
</dbReference>
<sequence>MSLSQTLPGTQNTDLVTFTIKVNGNVLEASYQVASMNFSKEINRIPTAKLVIYDGDAAAQDFAISNEPTLVPGAEIEIAAGYHADEQPLFNGIILRHSLKIRGNGSPVLILDCRDKAVKMTVARKNKYFYDVKDSDAVTEIIGAYGLDSDIEDTSAQLESIVQYDSTDWDFMVSRMEANGKLCVVDNAKITIKKPDFSSETVLDALFGATILEFDADLDARNQYQSLTAKTWDYTNQEIATASAAEPGFEENGNISSSDLGNVLGVTEYDLYTGEDITADELQSLADSRLQKARMSRCRGRVRFRGYGGQLNPGDLINIGGVGDRFNGKVFVSGVRHEIVNGNWTTDVQFGLSNELFARQPDVSSAPAADMLPAIQGLQIGVVTDLENDPDSQDRIRVRLPIIDAGEDGIWTRVACLDAGDNRGTFFRPEIGDEVVVGFLNNDPRHPLVLGMLNSSTKPAPLKAANKNDEKGYTSRSGMKMIFNDDEKSLKIETPAGKKVTISEKDGYIQLEDENSNKVTMDSSAISLESGANIKLKATGDLTIEAVNISLSPSSSFSVSAGGASIKADSGSASLSAPSVKVEGSGTATIKGGVVMIN</sequence>